<protein>
    <submittedName>
        <fullName evidence="2">Uncharacterized protein DUF2865</fullName>
    </submittedName>
</protein>
<sequence>MPQEAAIGWARFGPQITLGRDLARMADMPEFLSLSRARSFLACTVLLGTVVLANGAFAQAGPPGPPPQPGQNGLGPNPMCVRLEGQLAALDRGGGGGDPAREEQIRRYQDSQAKQQAELDRVTMQAKRMGCDSSGFFSLFNGQSAQCGPVNTQIQQMRANLDQITGNLERLRSAGGASPERDNQRRSVLMALAQNGCGPQYANAAQSQGGGNFLSNLFGGNNPNNPNNPQGVPPSDLGPQSGTFRTVCVRTCDGAYFPISFATVPARFPDDEKTCKALCPAAEAVLYTHRNPGEDMNSAVSIGGQPYTALPTAFKFRSEFNPSCSCKAAGQTWADALKSADDKAAVEQQGDIIVTEESARKMQQQRLNKGAPQPANAKKGAAPTTATAPAATPPADPAPATSSENKPIRSVGPTFLPQQQK</sequence>
<organism evidence="2 3">
    <name type="scientific">Bradyrhizobium stylosanthis</name>
    <dbReference type="NCBI Taxonomy" id="1803665"/>
    <lineage>
        <taxon>Bacteria</taxon>
        <taxon>Pseudomonadati</taxon>
        <taxon>Pseudomonadota</taxon>
        <taxon>Alphaproteobacteria</taxon>
        <taxon>Hyphomicrobiales</taxon>
        <taxon>Nitrobacteraceae</taxon>
        <taxon>Bradyrhizobium</taxon>
    </lineage>
</organism>
<gene>
    <name evidence="2" type="ORF">FBZ96_102227</name>
</gene>
<dbReference type="Pfam" id="PF11064">
    <property type="entry name" value="DUF2865"/>
    <property type="match status" value="1"/>
</dbReference>
<dbReference type="AlphaFoldDB" id="A0A560E2Z0"/>
<name>A0A560E2Z0_9BRAD</name>
<feature type="compositionally biased region" description="Low complexity" evidence="1">
    <location>
        <begin position="213"/>
        <end position="235"/>
    </location>
</feature>
<accession>A0A560E2Z0</accession>
<dbReference type="Proteomes" id="UP000319949">
    <property type="component" value="Unassembled WGS sequence"/>
</dbReference>
<dbReference type="InterPro" id="IPR021293">
    <property type="entry name" value="DUF2865"/>
</dbReference>
<evidence type="ECO:0000313" key="3">
    <source>
        <dbReference type="Proteomes" id="UP000319949"/>
    </source>
</evidence>
<feature type="region of interest" description="Disordered" evidence="1">
    <location>
        <begin position="360"/>
        <end position="421"/>
    </location>
</feature>
<feature type="compositionally biased region" description="Low complexity" evidence="1">
    <location>
        <begin position="381"/>
        <end position="390"/>
    </location>
</feature>
<proteinExistence type="predicted"/>
<feature type="region of interest" description="Disordered" evidence="1">
    <location>
        <begin position="212"/>
        <end position="239"/>
    </location>
</feature>
<evidence type="ECO:0000313" key="2">
    <source>
        <dbReference type="EMBL" id="TWB03754.1"/>
    </source>
</evidence>
<dbReference type="EMBL" id="VITK01000002">
    <property type="protein sequence ID" value="TWB03754.1"/>
    <property type="molecule type" value="Genomic_DNA"/>
</dbReference>
<keyword evidence="3" id="KW-1185">Reference proteome</keyword>
<reference evidence="2 3" key="1">
    <citation type="submission" date="2019-06" db="EMBL/GenBank/DDBJ databases">
        <title>Genomic Encyclopedia of Type Strains, Phase IV (KMG-V): Genome sequencing to study the core and pangenomes of soil and plant-associated prokaryotes.</title>
        <authorList>
            <person name="Whitman W."/>
        </authorList>
    </citation>
    <scope>NUCLEOTIDE SEQUENCE [LARGE SCALE GENOMIC DNA]</scope>
    <source>
        <strain evidence="2 3">BR 510</strain>
    </source>
</reference>
<comment type="caution">
    <text evidence="2">The sequence shown here is derived from an EMBL/GenBank/DDBJ whole genome shotgun (WGS) entry which is preliminary data.</text>
</comment>
<evidence type="ECO:0000256" key="1">
    <source>
        <dbReference type="SAM" id="MobiDB-lite"/>
    </source>
</evidence>
<dbReference type="STRING" id="1803665.GCA_001641335_02299"/>